<reference evidence="2" key="1">
    <citation type="thesis" date="2020" institute="ProQuest LLC" country="789 East Eisenhower Parkway, Ann Arbor, MI, USA">
        <title>Comparative Genomics and Chromosome Evolution.</title>
        <authorList>
            <person name="Mudd A.B."/>
        </authorList>
    </citation>
    <scope>NUCLEOTIDE SEQUENCE</scope>
    <source>
        <strain evidence="2">Female2</strain>
        <tissue evidence="2">Blood</tissue>
    </source>
</reference>
<dbReference type="EMBL" id="JAACNH010000003">
    <property type="protein sequence ID" value="KAG8447135.1"/>
    <property type="molecule type" value="Genomic_DNA"/>
</dbReference>
<gene>
    <name evidence="2" type="ORF">GDO86_014551</name>
</gene>
<comment type="caution">
    <text evidence="2">The sequence shown here is derived from an EMBL/GenBank/DDBJ whole genome shotgun (WGS) entry which is preliminary data.</text>
</comment>
<accession>A0A8T2JPA3</accession>
<keyword evidence="1" id="KW-0732">Signal</keyword>
<evidence type="ECO:0000313" key="2">
    <source>
        <dbReference type="EMBL" id="KAG8447135.1"/>
    </source>
</evidence>
<keyword evidence="3" id="KW-1185">Reference proteome</keyword>
<proteinExistence type="predicted"/>
<dbReference type="AlphaFoldDB" id="A0A8T2JPA3"/>
<name>A0A8T2JPA3_9PIPI</name>
<feature type="chain" id="PRO_5035853101" evidence="1">
    <location>
        <begin position="17"/>
        <end position="93"/>
    </location>
</feature>
<organism evidence="2 3">
    <name type="scientific">Hymenochirus boettgeri</name>
    <name type="common">Congo dwarf clawed frog</name>
    <dbReference type="NCBI Taxonomy" id="247094"/>
    <lineage>
        <taxon>Eukaryota</taxon>
        <taxon>Metazoa</taxon>
        <taxon>Chordata</taxon>
        <taxon>Craniata</taxon>
        <taxon>Vertebrata</taxon>
        <taxon>Euteleostomi</taxon>
        <taxon>Amphibia</taxon>
        <taxon>Batrachia</taxon>
        <taxon>Anura</taxon>
        <taxon>Pipoidea</taxon>
        <taxon>Pipidae</taxon>
        <taxon>Pipinae</taxon>
        <taxon>Hymenochirus</taxon>
    </lineage>
</organism>
<evidence type="ECO:0000313" key="3">
    <source>
        <dbReference type="Proteomes" id="UP000812440"/>
    </source>
</evidence>
<feature type="signal peptide" evidence="1">
    <location>
        <begin position="1"/>
        <end position="16"/>
    </location>
</feature>
<dbReference type="Proteomes" id="UP000812440">
    <property type="component" value="Chromosome 8_10"/>
</dbReference>
<protein>
    <submittedName>
        <fullName evidence="2">Uncharacterized protein</fullName>
    </submittedName>
</protein>
<evidence type="ECO:0000256" key="1">
    <source>
        <dbReference type="SAM" id="SignalP"/>
    </source>
</evidence>
<sequence>MLGLGWTFLMYSVCSGIKTCLRVLFNSRLFKYSLSLITFCKRKTFLLPRYEMLMLIISIDKYTLINKLKELHQSHTGDLCIVSIVLQIYCCTI</sequence>